<dbReference type="GeneID" id="8230054"/>
<dbReference type="EnsemblMetazoa" id="PHUM231410-RA">
    <property type="protein sequence ID" value="PHUM231410-PA"/>
    <property type="gene ID" value="PHUM231410"/>
</dbReference>
<dbReference type="KEGG" id="phu:Phum_PHUM231410"/>
<keyword evidence="3" id="KW-1185">Reference proteome</keyword>
<accession>E0VIQ9</accession>
<dbReference type="CTD" id="8230054"/>
<evidence type="ECO:0000313" key="1">
    <source>
        <dbReference type="EMBL" id="EEB13265.1"/>
    </source>
</evidence>
<dbReference type="EMBL" id="DS235201">
    <property type="protein sequence ID" value="EEB13265.1"/>
    <property type="molecule type" value="Genomic_DNA"/>
</dbReference>
<sequence>METILDEDFINFESVSQLCTSIPLISGSDEEISILDDEINQREQIIQGQIIKGLYACIDLDLKNFKIILWLKSFLVVCCCR</sequence>
<dbReference type="AlphaFoldDB" id="E0VIQ9"/>
<gene>
    <name evidence="2" type="primary">8230054</name>
    <name evidence="1" type="ORF">Phum_PHUM231410</name>
</gene>
<organism>
    <name type="scientific">Pediculus humanus subsp. corporis</name>
    <name type="common">Body louse</name>
    <dbReference type="NCBI Taxonomy" id="121224"/>
    <lineage>
        <taxon>Eukaryota</taxon>
        <taxon>Metazoa</taxon>
        <taxon>Ecdysozoa</taxon>
        <taxon>Arthropoda</taxon>
        <taxon>Hexapoda</taxon>
        <taxon>Insecta</taxon>
        <taxon>Pterygota</taxon>
        <taxon>Neoptera</taxon>
        <taxon>Paraneoptera</taxon>
        <taxon>Psocodea</taxon>
        <taxon>Troctomorpha</taxon>
        <taxon>Phthiraptera</taxon>
        <taxon>Anoplura</taxon>
        <taxon>Pediculidae</taxon>
        <taxon>Pediculus</taxon>
    </lineage>
</organism>
<dbReference type="InParanoid" id="E0VIQ9"/>
<dbReference type="HOGENOM" id="CLU_2576721_0_0_1"/>
<evidence type="ECO:0000313" key="3">
    <source>
        <dbReference type="Proteomes" id="UP000009046"/>
    </source>
</evidence>
<dbReference type="Proteomes" id="UP000009046">
    <property type="component" value="Unassembled WGS sequence"/>
</dbReference>
<dbReference type="EMBL" id="AAZO01002685">
    <property type="status" value="NOT_ANNOTATED_CDS"/>
    <property type="molecule type" value="Genomic_DNA"/>
</dbReference>
<dbReference type="VEuPathDB" id="VectorBase:PHUM231410"/>
<proteinExistence type="predicted"/>
<reference evidence="1" key="1">
    <citation type="submission" date="2007-04" db="EMBL/GenBank/DDBJ databases">
        <title>Annotation of Pediculus humanus corporis strain USDA.</title>
        <authorList>
            <person name="Kirkness E."/>
            <person name="Hannick L."/>
            <person name="Hass B."/>
            <person name="Bruggner R."/>
            <person name="Lawson D."/>
            <person name="Bidwell S."/>
            <person name="Joardar V."/>
            <person name="Caler E."/>
            <person name="Walenz B."/>
            <person name="Inman J."/>
            <person name="Schobel S."/>
            <person name="Galinsky K."/>
            <person name="Amedeo P."/>
            <person name="Strausberg R."/>
        </authorList>
    </citation>
    <scope>NUCLEOTIDE SEQUENCE</scope>
    <source>
        <strain evidence="1">USDA</strain>
    </source>
</reference>
<protein>
    <submittedName>
        <fullName evidence="1 2">Uncharacterized protein</fullName>
    </submittedName>
</protein>
<reference evidence="1" key="2">
    <citation type="submission" date="2007-04" db="EMBL/GenBank/DDBJ databases">
        <title>The genome of the human body louse.</title>
        <authorList>
            <consortium name="The Human Body Louse Genome Consortium"/>
            <person name="Kirkness E."/>
            <person name="Walenz B."/>
            <person name="Hass B."/>
            <person name="Bruggner R."/>
            <person name="Strausberg R."/>
        </authorList>
    </citation>
    <scope>NUCLEOTIDE SEQUENCE</scope>
    <source>
        <strain evidence="1">USDA</strain>
    </source>
</reference>
<evidence type="ECO:0000313" key="2">
    <source>
        <dbReference type="EnsemblMetazoa" id="PHUM231410-PA"/>
    </source>
</evidence>
<reference evidence="2" key="3">
    <citation type="submission" date="2021-02" db="UniProtKB">
        <authorList>
            <consortium name="EnsemblMetazoa"/>
        </authorList>
    </citation>
    <scope>IDENTIFICATION</scope>
    <source>
        <strain evidence="2">USDA</strain>
    </source>
</reference>
<name>E0VIQ9_PEDHC</name>
<dbReference type="RefSeq" id="XP_002426003.1">
    <property type="nucleotide sequence ID" value="XM_002425958.1"/>
</dbReference>